<dbReference type="GeneID" id="94824462"/>
<dbReference type="AlphaFoldDB" id="A0A1J4L2C6"/>
<dbReference type="SUPFAM" id="SSF109604">
    <property type="entry name" value="HD-domain/PDEase-like"/>
    <property type="match status" value="1"/>
</dbReference>
<protein>
    <recommendedName>
        <fullName evidence="2">GAF domain-containing protein</fullName>
    </recommendedName>
</protein>
<gene>
    <name evidence="3" type="ORF">TRFO_00860</name>
</gene>
<evidence type="ECO:0000313" key="3">
    <source>
        <dbReference type="EMBL" id="OHT17603.1"/>
    </source>
</evidence>
<dbReference type="SUPFAM" id="SSF55781">
    <property type="entry name" value="GAF domain-like"/>
    <property type="match status" value="2"/>
</dbReference>
<reference evidence="3" key="1">
    <citation type="submission" date="2016-10" db="EMBL/GenBank/DDBJ databases">
        <authorList>
            <person name="Benchimol M."/>
            <person name="Almeida L.G."/>
            <person name="Vasconcelos A.T."/>
            <person name="Perreira-Neves A."/>
            <person name="Rosa I.A."/>
            <person name="Tasca T."/>
            <person name="Bogo M.R."/>
            <person name="de Souza W."/>
        </authorList>
    </citation>
    <scope>NUCLEOTIDE SEQUENCE [LARGE SCALE GENOMIC DNA]</scope>
    <source>
        <strain evidence="3">K</strain>
    </source>
</reference>
<evidence type="ECO:0000313" key="4">
    <source>
        <dbReference type="Proteomes" id="UP000179807"/>
    </source>
</evidence>
<dbReference type="VEuPathDB" id="TrichDB:TRFO_00860"/>
<dbReference type="InterPro" id="IPR029016">
    <property type="entry name" value="GAF-like_dom_sf"/>
</dbReference>
<evidence type="ECO:0000256" key="1">
    <source>
        <dbReference type="SAM" id="Coils"/>
    </source>
</evidence>
<keyword evidence="4" id="KW-1185">Reference proteome</keyword>
<sequence length="1068" mass="121604">MASRSKFNLPGFMNDMNSYDFERIADLKSMVEYQKRMIKRLQEEYKILTQTVENELQLIDSINNLFAYNRASSCCTNQQSVIYQTLSQELKPVKVISDSPQVVEPNGDLYMHPKTDDIIETMKRTYDFQEFFYDYPLGFIAFFDQGPVKFNTDKIILEAETWPTERRNDFFSAFFEHLNSIAFFFSSMLSLVDSQTVPMMSEYIETGLSTILNCSKVAFFMYDQETSELIMEKQRLQMRRQLKSGIIYESLIKNKQALVCKTFKNFSKDDAALLKNNHVLLSVPIYCDGNPAATLLLYDKIGGFRCFDYIVGDALSRFISHTIPIISQNFDRKQCIEVFQNSLDTFLQLVSAQDIASFQRVIPTTFYKHFQCEHFKIYKVSKDLQTFSQVSSDNSKHGSFPTNVGIIGQCISQKTPIRMTSPELSVSFVAAVDRPTPTTISKSLLTCPVLDKDGIVRFVIALFNKKNLASFSVIDLERLRMVCANLNNILTSVLATKKMSMIVEHSKTKVTLYTTIFEMLCELSTKETIAESIGTMMASIGTSFPGHSIDVYYVNKLNQLVCSYLNDYEDRLYTGDTDPIVTFTATSETKQAKANDDSPLIIYSGVKDTSGSPIGLIKITAGKNDTNKFSVGSMFQSTLSFVSMDSVISKAKSSVKIKLEKFNTIQASQYQNIRDESMSNLVKIWNKLFGPILELLTKKANTSFLINICDNIVDNLPITPIYAVSVFKELQYIFGSIGTDEENEFNNHPENDVFILNEFIKNDEYIHKTKSLIDSFSLLIASEHKDSKPKTMPKKNFGLSIESVSENYINNSSFDVFLGKVDIINQIMISVLSEFHILGFLGIDADLAQQMINGFQIIHSAKPFHSWDLVLDHFQFAAFLLKAIEKYVSLSIEQTTTLFIYILSLYSTPYLIDPNHYQESLIKYYIENGHGPSSLTTFVTVISSLKEQIITQDTINVLAPYLMKLENSQTFDFLFSGEYFVLIANLCQFSYLARTPELSKNWCLKRFEEECEGEEQSIRDEIMKHQLDFEVRSIILPTCGEFVKKGIKFDHIRKLFTSTVSAISGGAF</sequence>
<dbReference type="SMART" id="SM00065">
    <property type="entry name" value="GAF"/>
    <property type="match status" value="1"/>
</dbReference>
<dbReference type="Proteomes" id="UP000179807">
    <property type="component" value="Unassembled WGS sequence"/>
</dbReference>
<keyword evidence="1" id="KW-0175">Coiled coil</keyword>
<name>A0A1J4L2C6_9EUKA</name>
<organism evidence="3 4">
    <name type="scientific">Tritrichomonas foetus</name>
    <dbReference type="NCBI Taxonomy" id="1144522"/>
    <lineage>
        <taxon>Eukaryota</taxon>
        <taxon>Metamonada</taxon>
        <taxon>Parabasalia</taxon>
        <taxon>Tritrichomonadida</taxon>
        <taxon>Tritrichomonadidae</taxon>
        <taxon>Tritrichomonas</taxon>
    </lineage>
</organism>
<dbReference type="OrthoDB" id="10671957at2759"/>
<dbReference type="InterPro" id="IPR003018">
    <property type="entry name" value="GAF"/>
</dbReference>
<feature type="domain" description="GAF" evidence="2">
    <location>
        <begin position="354"/>
        <end position="500"/>
    </location>
</feature>
<feature type="coiled-coil region" evidence="1">
    <location>
        <begin position="24"/>
        <end position="58"/>
    </location>
</feature>
<proteinExistence type="predicted"/>
<dbReference type="EMBL" id="MLAK01000001">
    <property type="protein sequence ID" value="OHT17603.1"/>
    <property type="molecule type" value="Genomic_DNA"/>
</dbReference>
<dbReference type="RefSeq" id="XP_068370739.1">
    <property type="nucleotide sequence ID" value="XM_068489758.1"/>
</dbReference>
<dbReference type="Gene3D" id="3.30.450.40">
    <property type="match status" value="1"/>
</dbReference>
<comment type="caution">
    <text evidence="3">The sequence shown here is derived from an EMBL/GenBank/DDBJ whole genome shotgun (WGS) entry which is preliminary data.</text>
</comment>
<accession>A0A1J4L2C6</accession>
<evidence type="ECO:0000259" key="2">
    <source>
        <dbReference type="SMART" id="SM00065"/>
    </source>
</evidence>